<dbReference type="Proteomes" id="UP000079169">
    <property type="component" value="Unplaced"/>
</dbReference>
<reference evidence="3" key="1">
    <citation type="submission" date="2025-08" db="UniProtKB">
        <authorList>
            <consortium name="RefSeq"/>
        </authorList>
    </citation>
    <scope>IDENTIFICATION</scope>
</reference>
<keyword evidence="1" id="KW-0472">Membrane</keyword>
<dbReference type="PaxDb" id="121845-A0A3Q0IQI5"/>
<gene>
    <name evidence="3" type="primary">LOC113466030</name>
</gene>
<dbReference type="AlphaFoldDB" id="A0A3Q0IQI5"/>
<feature type="transmembrane region" description="Helical" evidence="1">
    <location>
        <begin position="6"/>
        <end position="34"/>
    </location>
</feature>
<dbReference type="PANTHER" id="PTHR39948:SF1">
    <property type="entry name" value="GEO11419P1"/>
    <property type="match status" value="1"/>
</dbReference>
<dbReference type="PANTHER" id="PTHR39948">
    <property type="entry name" value="GEO11419P1"/>
    <property type="match status" value="1"/>
</dbReference>
<proteinExistence type="predicted"/>
<keyword evidence="1" id="KW-1133">Transmembrane helix</keyword>
<name>A0A3Q0IQI5_DIACI</name>
<evidence type="ECO:0000313" key="3">
    <source>
        <dbReference type="RefSeq" id="XP_026676888.1"/>
    </source>
</evidence>
<dbReference type="GeneID" id="113466030"/>
<dbReference type="RefSeq" id="XP_026676888.1">
    <property type="nucleotide sequence ID" value="XM_026821087.1"/>
</dbReference>
<accession>A0A3Q0IQI5</accession>
<evidence type="ECO:0000256" key="1">
    <source>
        <dbReference type="SAM" id="Phobius"/>
    </source>
</evidence>
<keyword evidence="2" id="KW-1185">Reference proteome</keyword>
<protein>
    <submittedName>
        <fullName evidence="3">Uncharacterized protein LOC113466030</fullName>
    </submittedName>
</protein>
<keyword evidence="1" id="KW-0812">Transmembrane</keyword>
<evidence type="ECO:0000313" key="2">
    <source>
        <dbReference type="Proteomes" id="UP000079169"/>
    </source>
</evidence>
<organism evidence="2 3">
    <name type="scientific">Diaphorina citri</name>
    <name type="common">Asian citrus psyllid</name>
    <dbReference type="NCBI Taxonomy" id="121845"/>
    <lineage>
        <taxon>Eukaryota</taxon>
        <taxon>Metazoa</taxon>
        <taxon>Ecdysozoa</taxon>
        <taxon>Arthropoda</taxon>
        <taxon>Hexapoda</taxon>
        <taxon>Insecta</taxon>
        <taxon>Pterygota</taxon>
        <taxon>Neoptera</taxon>
        <taxon>Paraneoptera</taxon>
        <taxon>Hemiptera</taxon>
        <taxon>Sternorrhyncha</taxon>
        <taxon>Psylloidea</taxon>
        <taxon>Psyllidae</taxon>
        <taxon>Diaphorininae</taxon>
        <taxon>Diaphorina</taxon>
    </lineage>
</organism>
<dbReference type="KEGG" id="dci:113466030"/>
<sequence>MADGNVVYGLFWLILLALISYWVACFCFFPYIIVSVLTPCIPALKPISDILLAGIMFPYKCSDNMVHMRSYDSI</sequence>